<dbReference type="GO" id="GO:0001046">
    <property type="term" value="F:core promoter sequence-specific DNA binding"/>
    <property type="evidence" value="ECO:0007669"/>
    <property type="project" value="TreeGrafter"/>
</dbReference>
<dbReference type="SUPFAM" id="SSF47413">
    <property type="entry name" value="lambda repressor-like DNA-binding domains"/>
    <property type="match status" value="1"/>
</dbReference>
<sequence length="120" mass="13542">MTKIKTEAQYQSLLKKIDQLMDVVDEDTPATDPDYIELDILTDLVEEYENVHYPIETPALVDVLKLRMYEMGLTQSKMAELIGVSASRVSEYLSGKSEPTLQVARNMHKKLNISPAIILG</sequence>
<dbReference type="Proteomes" id="UP000282297">
    <property type="component" value="Chromosome"/>
</dbReference>
<dbReference type="PANTHER" id="PTHR40455:SF1">
    <property type="entry name" value="ANTITOXIN HIGA"/>
    <property type="match status" value="1"/>
</dbReference>
<protein>
    <submittedName>
        <fullName evidence="2">Helix-turn-helix domain-containing protein</fullName>
    </submittedName>
</protein>
<dbReference type="RefSeq" id="WP_124784812.1">
    <property type="nucleotide sequence ID" value="NZ_CP034171.1"/>
</dbReference>
<dbReference type="CDD" id="cd00093">
    <property type="entry name" value="HTH_XRE"/>
    <property type="match status" value="1"/>
</dbReference>
<dbReference type="InterPro" id="IPR010982">
    <property type="entry name" value="Lambda_DNA-bd_dom_sf"/>
</dbReference>
<dbReference type="SMART" id="SM00530">
    <property type="entry name" value="HTH_XRE"/>
    <property type="match status" value="1"/>
</dbReference>
<proteinExistence type="predicted"/>
<name>A0A3G8WHG8_9FLAO</name>
<evidence type="ECO:0000259" key="1">
    <source>
        <dbReference type="PROSITE" id="PS50943"/>
    </source>
</evidence>
<organism evidence="2 3">
    <name type="scientific">Chryseobacterium taklimakanense</name>
    <dbReference type="NCBI Taxonomy" id="536441"/>
    <lineage>
        <taxon>Bacteria</taxon>
        <taxon>Pseudomonadati</taxon>
        <taxon>Bacteroidota</taxon>
        <taxon>Flavobacteriia</taxon>
        <taxon>Flavobacteriales</taxon>
        <taxon>Weeksellaceae</taxon>
        <taxon>Chryseobacterium group</taxon>
        <taxon>Chryseobacterium</taxon>
    </lineage>
</organism>
<evidence type="ECO:0000313" key="2">
    <source>
        <dbReference type="EMBL" id="AZI20622.1"/>
    </source>
</evidence>
<dbReference type="GO" id="GO:0006355">
    <property type="term" value="P:regulation of DNA-templated transcription"/>
    <property type="evidence" value="ECO:0007669"/>
    <property type="project" value="InterPro"/>
</dbReference>
<gene>
    <name evidence="2" type="ORF">EIH08_07760</name>
</gene>
<evidence type="ECO:0000313" key="3">
    <source>
        <dbReference type="Proteomes" id="UP000282297"/>
    </source>
</evidence>
<feature type="domain" description="HTH cro/C1-type" evidence="1">
    <location>
        <begin position="64"/>
        <end position="118"/>
    </location>
</feature>
<dbReference type="Gene3D" id="1.10.260.40">
    <property type="entry name" value="lambda repressor-like DNA-binding domains"/>
    <property type="match status" value="1"/>
</dbReference>
<dbReference type="PANTHER" id="PTHR40455">
    <property type="entry name" value="ANTITOXIN HIGA"/>
    <property type="match status" value="1"/>
</dbReference>
<dbReference type="InterPro" id="IPR001387">
    <property type="entry name" value="Cro/C1-type_HTH"/>
</dbReference>
<dbReference type="EMBL" id="CP034171">
    <property type="protein sequence ID" value="AZI20622.1"/>
    <property type="molecule type" value="Genomic_DNA"/>
</dbReference>
<reference evidence="3" key="1">
    <citation type="submission" date="2018-11" db="EMBL/GenBank/DDBJ databases">
        <title>Proposal to divide the Flavobacteriaceae and reorganize its genera based on Amino Acid Identity values calculated from whole genome sequences.</title>
        <authorList>
            <person name="Nicholson A.C."/>
            <person name="Gulvik C.A."/>
            <person name="Whitney A.M."/>
            <person name="Humrighouse B.W."/>
            <person name="Bell M."/>
            <person name="Holmes B."/>
            <person name="Steigerwalt A.B."/>
            <person name="Villarma A."/>
            <person name="Sheth M."/>
            <person name="Batra D."/>
            <person name="Pryor J."/>
            <person name="Bernardet J.-F."/>
            <person name="Hugo C."/>
            <person name="Kampfer P."/>
            <person name="Newman J.D."/>
            <person name="McQuiston J.R."/>
        </authorList>
    </citation>
    <scope>NUCLEOTIDE SEQUENCE [LARGE SCALE GENOMIC DNA]</scope>
    <source>
        <strain evidence="3">H4753</strain>
    </source>
</reference>
<dbReference type="Pfam" id="PF01381">
    <property type="entry name" value="HTH_3"/>
    <property type="match status" value="1"/>
</dbReference>
<dbReference type="PROSITE" id="PS50943">
    <property type="entry name" value="HTH_CROC1"/>
    <property type="match status" value="1"/>
</dbReference>
<dbReference type="AlphaFoldDB" id="A0A3G8WHG8"/>
<accession>A0A3G8WHG8</accession>
<dbReference type="InterPro" id="IPR039060">
    <property type="entry name" value="Antitox_HigA"/>
</dbReference>